<dbReference type="KEGG" id="aaqi:AAQM_2508"/>
<dbReference type="EMBL" id="CP030944">
    <property type="protein sequence ID" value="QKE27200.1"/>
    <property type="molecule type" value="Genomic_DNA"/>
</dbReference>
<organism evidence="1 2">
    <name type="scientific">Arcobacter aquimarinus</name>
    <dbReference type="NCBI Taxonomy" id="1315211"/>
    <lineage>
        <taxon>Bacteria</taxon>
        <taxon>Pseudomonadati</taxon>
        <taxon>Campylobacterota</taxon>
        <taxon>Epsilonproteobacteria</taxon>
        <taxon>Campylobacterales</taxon>
        <taxon>Arcobacteraceae</taxon>
        <taxon>Arcobacter</taxon>
    </lineage>
</organism>
<protein>
    <submittedName>
        <fullName evidence="1">Toxin-antitoxin system, toxin component, RelE/ParE family</fullName>
    </submittedName>
</protein>
<evidence type="ECO:0000313" key="2">
    <source>
        <dbReference type="Proteomes" id="UP000502065"/>
    </source>
</evidence>
<keyword evidence="2" id="KW-1185">Reference proteome</keyword>
<proteinExistence type="predicted"/>
<dbReference type="AlphaFoldDB" id="A0AAE7B7P8"/>
<sequence>MKKEIKLTYLKKSKKFLDKNNSIITETQVDELIIKFIKKHFYNIDINIDYKQLQGNLKDTFRIRKGNIRIILKIIDDEIIIEAIIEDIGFRGDVYK</sequence>
<reference evidence="1 2" key="1">
    <citation type="submission" date="2018-07" db="EMBL/GenBank/DDBJ databases">
        <title>Identification of phenol metabolism pathways in Arcobacter.</title>
        <authorList>
            <person name="Miller W.G."/>
            <person name="Yee E."/>
            <person name="Bono J.L."/>
        </authorList>
    </citation>
    <scope>NUCLEOTIDE SEQUENCE [LARGE SCALE GENOMIC DNA]</scope>
    <source>
        <strain evidence="1 2">W63</strain>
    </source>
</reference>
<dbReference type="SUPFAM" id="SSF143011">
    <property type="entry name" value="RelE-like"/>
    <property type="match status" value="1"/>
</dbReference>
<evidence type="ECO:0000313" key="1">
    <source>
        <dbReference type="EMBL" id="QKE27200.1"/>
    </source>
</evidence>
<gene>
    <name evidence="1" type="ORF">AAQM_2508</name>
</gene>
<name>A0AAE7B7P8_9BACT</name>
<dbReference type="Proteomes" id="UP000502065">
    <property type="component" value="Chromosome"/>
</dbReference>
<accession>A0AAE7B7P8</accession>
<dbReference type="Gene3D" id="3.30.2310.20">
    <property type="entry name" value="RelE-like"/>
    <property type="match status" value="1"/>
</dbReference>
<dbReference type="InterPro" id="IPR035093">
    <property type="entry name" value="RelE/ParE_toxin_dom_sf"/>
</dbReference>
<dbReference type="RefSeq" id="WP_129095521.1">
    <property type="nucleotide sequence ID" value="NZ_CBCSAE010000003.1"/>
</dbReference>